<protein>
    <recommendedName>
        <fullName evidence="7">TRAP transporter small permease protein</fullName>
    </recommendedName>
</protein>
<feature type="transmembrane region" description="Helical" evidence="7">
    <location>
        <begin position="128"/>
        <end position="148"/>
    </location>
</feature>
<comment type="caution">
    <text evidence="9">The sequence shown here is derived from an EMBL/GenBank/DDBJ whole genome shotgun (WGS) entry which is preliminary data.</text>
</comment>
<gene>
    <name evidence="9" type="ORF">LG368_14185</name>
</gene>
<dbReference type="InterPro" id="IPR055348">
    <property type="entry name" value="DctQ"/>
</dbReference>
<evidence type="ECO:0000256" key="7">
    <source>
        <dbReference type="RuleBase" id="RU369079"/>
    </source>
</evidence>
<keyword evidence="6 7" id="KW-0472">Membrane</keyword>
<evidence type="ECO:0000256" key="1">
    <source>
        <dbReference type="ARBA" id="ARBA00004651"/>
    </source>
</evidence>
<dbReference type="GO" id="GO:0022857">
    <property type="term" value="F:transmembrane transporter activity"/>
    <property type="evidence" value="ECO:0007669"/>
    <property type="project" value="UniProtKB-UniRule"/>
</dbReference>
<dbReference type="Proteomes" id="UP001139095">
    <property type="component" value="Unassembled WGS sequence"/>
</dbReference>
<organism evidence="9 10">
    <name type="scientific">Marinomonas algarum</name>
    <dbReference type="NCBI Taxonomy" id="2883105"/>
    <lineage>
        <taxon>Bacteria</taxon>
        <taxon>Pseudomonadati</taxon>
        <taxon>Pseudomonadota</taxon>
        <taxon>Gammaproteobacteria</taxon>
        <taxon>Oceanospirillales</taxon>
        <taxon>Oceanospirillaceae</taxon>
        <taxon>Marinomonas</taxon>
    </lineage>
</organism>
<sequence length="158" mass="18223">MKYSLLSLIELLCSKITMIVLSLMAAVTFIDVCCRVFFETSLGFTYELVGIFLAVVFYAGLFNVHRKNKHIRIDLFDKFYKGRLNTLVSWFGYVLEVAFFSAVVYMLFKQMEDTRMFQERFMFLGFAKWYILLAMGVLASVALIGLVCTSPYAEKEKG</sequence>
<evidence type="ECO:0000256" key="6">
    <source>
        <dbReference type="ARBA" id="ARBA00023136"/>
    </source>
</evidence>
<dbReference type="EMBL" id="JAJATW010000032">
    <property type="protein sequence ID" value="MCB5163029.1"/>
    <property type="molecule type" value="Genomic_DNA"/>
</dbReference>
<keyword evidence="2 7" id="KW-0813">Transport</keyword>
<feature type="transmembrane region" description="Helical" evidence="7">
    <location>
        <begin position="12"/>
        <end position="38"/>
    </location>
</feature>
<name>A0A9X1RV10_9GAMM</name>
<evidence type="ECO:0000256" key="3">
    <source>
        <dbReference type="ARBA" id="ARBA00022475"/>
    </source>
</evidence>
<keyword evidence="7" id="KW-0997">Cell inner membrane</keyword>
<keyword evidence="10" id="KW-1185">Reference proteome</keyword>
<feature type="transmembrane region" description="Helical" evidence="7">
    <location>
        <begin position="44"/>
        <end position="64"/>
    </location>
</feature>
<keyword evidence="4 7" id="KW-0812">Transmembrane</keyword>
<feature type="domain" description="Tripartite ATP-independent periplasmic transporters DctQ component" evidence="8">
    <location>
        <begin position="24"/>
        <end position="147"/>
    </location>
</feature>
<dbReference type="AlphaFoldDB" id="A0A9X1RV10"/>
<comment type="subcellular location">
    <subcellularLocation>
        <location evidence="7">Cell inner membrane</location>
        <topology evidence="7">Multi-pass membrane protein</topology>
    </subcellularLocation>
    <subcellularLocation>
        <location evidence="1">Cell membrane</location>
        <topology evidence="1">Multi-pass membrane protein</topology>
    </subcellularLocation>
</comment>
<dbReference type="Pfam" id="PF04290">
    <property type="entry name" value="DctQ"/>
    <property type="match status" value="1"/>
</dbReference>
<keyword evidence="5 7" id="KW-1133">Transmembrane helix</keyword>
<evidence type="ECO:0000256" key="4">
    <source>
        <dbReference type="ARBA" id="ARBA00022692"/>
    </source>
</evidence>
<accession>A0A9X1RV10</accession>
<evidence type="ECO:0000313" key="9">
    <source>
        <dbReference type="EMBL" id="MCB5163029.1"/>
    </source>
</evidence>
<reference evidence="9" key="1">
    <citation type="submission" date="2021-10" db="EMBL/GenBank/DDBJ databases">
        <title>Marinomonas pontica sp. nov., isolated from the Black Sea.</title>
        <authorList>
            <person name="Zhao L.-H."/>
            <person name="Xue J.-H."/>
        </authorList>
    </citation>
    <scope>NUCLEOTIDE SEQUENCE</scope>
    <source>
        <strain evidence="9">E8</strain>
    </source>
</reference>
<comment type="similarity">
    <text evidence="7">Belongs to the TRAP transporter small permease family.</text>
</comment>
<evidence type="ECO:0000256" key="2">
    <source>
        <dbReference type="ARBA" id="ARBA00022448"/>
    </source>
</evidence>
<feature type="transmembrane region" description="Helical" evidence="7">
    <location>
        <begin position="84"/>
        <end position="108"/>
    </location>
</feature>
<evidence type="ECO:0000256" key="5">
    <source>
        <dbReference type="ARBA" id="ARBA00022989"/>
    </source>
</evidence>
<evidence type="ECO:0000313" key="10">
    <source>
        <dbReference type="Proteomes" id="UP001139095"/>
    </source>
</evidence>
<comment type="function">
    <text evidence="7">Part of the tripartite ATP-independent periplasmic (TRAP) transport system.</text>
</comment>
<dbReference type="RefSeq" id="WP_226755373.1">
    <property type="nucleotide sequence ID" value="NZ_JAJATW010000032.1"/>
</dbReference>
<evidence type="ECO:0000259" key="8">
    <source>
        <dbReference type="Pfam" id="PF04290"/>
    </source>
</evidence>
<comment type="subunit">
    <text evidence="7">The complex comprises the extracytoplasmic solute receptor protein and the two transmembrane proteins.</text>
</comment>
<keyword evidence="3" id="KW-1003">Cell membrane</keyword>
<proteinExistence type="inferred from homology"/>
<dbReference type="GO" id="GO:0005886">
    <property type="term" value="C:plasma membrane"/>
    <property type="evidence" value="ECO:0007669"/>
    <property type="project" value="UniProtKB-SubCell"/>
</dbReference>